<name>A0ABS4ED42_9FIRM</name>
<dbReference type="PANTHER" id="PTHR11835">
    <property type="entry name" value="DECARBOXYLATING DEHYDROGENASES-ISOCITRATE, ISOPROPYLMALATE, TARTRATE"/>
    <property type="match status" value="1"/>
</dbReference>
<organism evidence="4 5">
    <name type="scientific">Metaclostridioides mangenotii</name>
    <dbReference type="NCBI Taxonomy" id="1540"/>
    <lineage>
        <taxon>Bacteria</taxon>
        <taxon>Bacillati</taxon>
        <taxon>Bacillota</taxon>
        <taxon>Clostridia</taxon>
        <taxon>Peptostreptococcales</taxon>
        <taxon>Peptostreptococcaceae</taxon>
        <taxon>Metaclostridioides</taxon>
    </lineage>
</organism>
<dbReference type="PANTHER" id="PTHR11835:SF34">
    <property type="entry name" value="ISOCITRATE DEHYDROGENASE [NAD] SUBUNIT ALPHA, MITOCHONDRIAL"/>
    <property type="match status" value="1"/>
</dbReference>
<dbReference type="Pfam" id="PF00180">
    <property type="entry name" value="Iso_dh"/>
    <property type="match status" value="1"/>
</dbReference>
<dbReference type="SMART" id="SM01329">
    <property type="entry name" value="Iso_dh"/>
    <property type="match status" value="1"/>
</dbReference>
<dbReference type="RefSeq" id="WP_209457255.1">
    <property type="nucleotide sequence ID" value="NZ_BAAACS010000019.1"/>
</dbReference>
<evidence type="ECO:0000256" key="1">
    <source>
        <dbReference type="ARBA" id="ARBA00007769"/>
    </source>
</evidence>
<dbReference type="InterPro" id="IPR024084">
    <property type="entry name" value="IsoPropMal-DH-like_dom"/>
</dbReference>
<evidence type="ECO:0000259" key="3">
    <source>
        <dbReference type="SMART" id="SM01329"/>
    </source>
</evidence>
<proteinExistence type="inferred from homology"/>
<comment type="similarity">
    <text evidence="1">Belongs to the isocitrate and isopropylmalate dehydrogenases family.</text>
</comment>
<dbReference type="GO" id="GO:0004449">
    <property type="term" value="F:isocitrate dehydrogenase (NAD+) activity"/>
    <property type="evidence" value="ECO:0007669"/>
    <property type="project" value="UniProtKB-EC"/>
</dbReference>
<dbReference type="SUPFAM" id="SSF53659">
    <property type="entry name" value="Isocitrate/Isopropylmalate dehydrogenase-like"/>
    <property type="match status" value="1"/>
</dbReference>
<evidence type="ECO:0000313" key="4">
    <source>
        <dbReference type="EMBL" id="MBP1855857.1"/>
    </source>
</evidence>
<keyword evidence="5" id="KW-1185">Reference proteome</keyword>
<dbReference type="EC" id="1.1.1.41" evidence="4"/>
<sequence length="330" mass="35912">MYKVTLIPGDGIGPEVSDAMVKVVKAAGVDIEWERVETGEAVMEEYGTPLPDYVIDSIKKNKIAIKGPITTPIGKGFRSVNVTLRQALDLYVNLRPIKSFKGIKSRYEDVDLVVVRENTEDLYAGIEHKIGDYGAESIKLITRPACERIVDFACNYVKENNRKKLTAIHKANIMKLSDGLFLEVSREVSEKHGIDFDDLIVDAAAMNLVLNPEKYDVMVMPNLYGDILSDLGAGLVGGLGIIPSANIGKDVAIFEAVHGSAPQIAGQNKANPTAIIQSAVMMLRHLGEQEKASKIESALEQVFLKGENLTVDLGGSASTTAFTDEVCKYL</sequence>
<dbReference type="InterPro" id="IPR019818">
    <property type="entry name" value="IsoCit/isopropylmalate_DH_CS"/>
</dbReference>
<gene>
    <name evidence="4" type="ORF">J2Z43_002258</name>
</gene>
<evidence type="ECO:0000313" key="5">
    <source>
        <dbReference type="Proteomes" id="UP000767291"/>
    </source>
</evidence>
<dbReference type="EMBL" id="JAGGJX010000005">
    <property type="protein sequence ID" value="MBP1855857.1"/>
    <property type="molecule type" value="Genomic_DNA"/>
</dbReference>
<comment type="caution">
    <text evidence="4">The sequence shown here is derived from an EMBL/GenBank/DDBJ whole genome shotgun (WGS) entry which is preliminary data.</text>
</comment>
<keyword evidence="2 4" id="KW-0560">Oxidoreductase</keyword>
<evidence type="ECO:0000256" key="2">
    <source>
        <dbReference type="ARBA" id="ARBA00023002"/>
    </source>
</evidence>
<reference evidence="4 5" key="1">
    <citation type="submission" date="2021-03" db="EMBL/GenBank/DDBJ databases">
        <title>Genomic Encyclopedia of Type Strains, Phase IV (KMG-IV): sequencing the most valuable type-strain genomes for metagenomic binning, comparative biology and taxonomic classification.</title>
        <authorList>
            <person name="Goeker M."/>
        </authorList>
    </citation>
    <scope>NUCLEOTIDE SEQUENCE [LARGE SCALE GENOMIC DNA]</scope>
    <source>
        <strain evidence="4 5">DSM 1289</strain>
    </source>
</reference>
<feature type="domain" description="Isopropylmalate dehydrogenase-like" evidence="3">
    <location>
        <begin position="3"/>
        <end position="326"/>
    </location>
</feature>
<dbReference type="Proteomes" id="UP000767291">
    <property type="component" value="Unassembled WGS sequence"/>
</dbReference>
<dbReference type="PROSITE" id="PS00470">
    <property type="entry name" value="IDH_IMDH"/>
    <property type="match status" value="1"/>
</dbReference>
<protein>
    <submittedName>
        <fullName evidence="4">Isocitrate dehydrogenase (NAD+)</fullName>
        <ecNumber evidence="4">1.1.1.41</ecNumber>
    </submittedName>
</protein>
<dbReference type="Gene3D" id="3.40.718.10">
    <property type="entry name" value="Isopropylmalate Dehydrogenase"/>
    <property type="match status" value="1"/>
</dbReference>
<accession>A0ABS4ED42</accession>